<dbReference type="Gene3D" id="3.80.10.10">
    <property type="entry name" value="Ribonuclease Inhibitor"/>
    <property type="match status" value="1"/>
</dbReference>
<dbReference type="GO" id="GO:0031146">
    <property type="term" value="P:SCF-dependent proteasomal ubiquitin-dependent protein catabolic process"/>
    <property type="evidence" value="ECO:0007669"/>
    <property type="project" value="TreeGrafter"/>
</dbReference>
<protein>
    <recommendedName>
        <fullName evidence="3">F-box domain-containing protein</fullName>
    </recommendedName>
</protein>
<dbReference type="Proteomes" id="UP000629468">
    <property type="component" value="Unassembled WGS sequence"/>
</dbReference>
<accession>A0A8H7C407</accession>
<comment type="caution">
    <text evidence="1">The sequence shown here is derived from an EMBL/GenBank/DDBJ whole genome shotgun (WGS) entry which is preliminary data.</text>
</comment>
<evidence type="ECO:0008006" key="3">
    <source>
        <dbReference type="Google" id="ProtNLM"/>
    </source>
</evidence>
<gene>
    <name evidence="1" type="ORF">Agabi119p4_8715</name>
</gene>
<dbReference type="EMBL" id="JABXXO010000012">
    <property type="protein sequence ID" value="KAF7762122.1"/>
    <property type="molecule type" value="Genomic_DNA"/>
</dbReference>
<name>A0A8H7C407_AGABI</name>
<organism evidence="1 2">
    <name type="scientific">Agaricus bisporus var. burnettii</name>
    <dbReference type="NCBI Taxonomy" id="192524"/>
    <lineage>
        <taxon>Eukaryota</taxon>
        <taxon>Fungi</taxon>
        <taxon>Dikarya</taxon>
        <taxon>Basidiomycota</taxon>
        <taxon>Agaricomycotina</taxon>
        <taxon>Agaricomycetes</taxon>
        <taxon>Agaricomycetidae</taxon>
        <taxon>Agaricales</taxon>
        <taxon>Agaricineae</taxon>
        <taxon>Agaricaceae</taxon>
        <taxon>Agaricus</taxon>
    </lineage>
</organism>
<dbReference type="AlphaFoldDB" id="A0A8H7C407"/>
<reference evidence="1 2" key="1">
    <citation type="journal article" name="Sci. Rep.">
        <title>Telomere-to-telomere assembled and centromere annotated genomes of the two main subspecies of the button mushroom Agaricus bisporus reveal especially polymorphic chromosome ends.</title>
        <authorList>
            <person name="Sonnenberg A.S.M."/>
            <person name="Sedaghat-Telgerd N."/>
            <person name="Lavrijssen B."/>
            <person name="Ohm R.A."/>
            <person name="Hendrickx P.M."/>
            <person name="Scholtmeijer K."/>
            <person name="Baars J.J.P."/>
            <person name="van Peer A."/>
        </authorList>
    </citation>
    <scope>NUCLEOTIDE SEQUENCE [LARGE SCALE GENOMIC DNA]</scope>
    <source>
        <strain evidence="1 2">H119_p4</strain>
    </source>
</reference>
<dbReference type="PANTHER" id="PTHR13318">
    <property type="entry name" value="PARTNER OF PAIRED, ISOFORM B-RELATED"/>
    <property type="match status" value="1"/>
</dbReference>
<dbReference type="GO" id="GO:0019005">
    <property type="term" value="C:SCF ubiquitin ligase complex"/>
    <property type="evidence" value="ECO:0007669"/>
    <property type="project" value="TreeGrafter"/>
</dbReference>
<dbReference type="SUPFAM" id="SSF52047">
    <property type="entry name" value="RNI-like"/>
    <property type="match status" value="1"/>
</dbReference>
<evidence type="ECO:0000313" key="1">
    <source>
        <dbReference type="EMBL" id="KAF7762122.1"/>
    </source>
</evidence>
<evidence type="ECO:0000313" key="2">
    <source>
        <dbReference type="Proteomes" id="UP000629468"/>
    </source>
</evidence>
<dbReference type="InterPro" id="IPR032675">
    <property type="entry name" value="LRR_dom_sf"/>
</dbReference>
<proteinExistence type="predicted"/>
<sequence length="514" mass="58515">MASCPDLPPELLPEILRHLPKVHHLTRTALVDHLFYQATIPELYKRASIYSWHKEGKLKVLLLFRTLASCPHLARYIRRLEIRDFPKHQLTDEGLKDILQGLRNCTNLRSCTWTRDGSLTSSILCALLNAPSSPEASPHLSSSPMPNLRELEINGHHVHLFDPKLLLHFRWLTKISIIMPTLEVIQVLEEWVKILQGTLTSLNLICRTSSLITDDTLIRMAPSLQNLEFFHLTGCPKVTHKGIRAVLSENENGIKSLGLEGVSPRLDLEQLLPTSSLNPQPTFHNLRSLTLSLPPLNPSPPPPPNGHHHNYTAIQRWIARSELSNYTSTLSSLITSTNAPNLEQFQIYSPYMFLEPCDATSTLFRELVKDHGDRLKRISVHRMLIDMDVITEICSRCFKLEELFMVIEPGYLDDLALRIHNAKSLRTIHVNYPLEAHTEDGGTAVLRLSEAVNFVRQCRNPSLTQFGCNARVWHVHRRIVERENDSGEKVKEIEIDLGPYESPDVPEQFLVVRA</sequence>